<feature type="region of interest" description="Disordered" evidence="1">
    <location>
        <begin position="34"/>
        <end position="55"/>
    </location>
</feature>
<evidence type="ECO:0000256" key="1">
    <source>
        <dbReference type="SAM" id="MobiDB-lite"/>
    </source>
</evidence>
<dbReference type="PANTHER" id="PTHR47595:SF1">
    <property type="entry name" value="MYB_SANT-LIKE DNA-BINDING DOMAIN-CONTAINING PROTEIN"/>
    <property type="match status" value="1"/>
</dbReference>
<dbReference type="RefSeq" id="XP_054834925.1">
    <property type="nucleotide sequence ID" value="XM_054978950.1"/>
</dbReference>
<feature type="domain" description="Myb/SANT-like DNA-binding" evidence="2">
    <location>
        <begin position="155"/>
        <end position="243"/>
    </location>
</feature>
<feature type="compositionally biased region" description="Low complexity" evidence="1">
    <location>
        <begin position="514"/>
        <end position="530"/>
    </location>
</feature>
<name>A0AA97JAP2_EUBMA</name>
<feature type="region of interest" description="Disordered" evidence="1">
    <location>
        <begin position="295"/>
        <end position="386"/>
    </location>
</feature>
<reference evidence="4" key="1">
    <citation type="submission" date="2025-08" db="UniProtKB">
        <authorList>
            <consortium name="RefSeq"/>
        </authorList>
    </citation>
    <scope>IDENTIFICATION</scope>
    <source>
        <tissue evidence="4">Blood</tissue>
    </source>
</reference>
<sequence length="547" mass="61472">MGEGRSCIPSANHNYIGIPVPMLTFQLVQREDPFVPGPQALGEKKTPSDAHLGFPNNTLKLEEPAERYETSPSAQSGIPDVIIKVEEEDNPSAECRTFPNIHKGVCEQGIEIDQGLWLGPEERRMSEDMHEARKLLNRPMGKRTANKPAGVRGVSWRRDEILDLLALWGEQNVQEALRSCHRNIDSFEMISKEMAKRGHHRSAVECRTKAKALRLEYKRVVTLNSQTGSNRATCPYFEELHRILRGDASVKPKRVPRSLNSLRKIALPQRPPPMLQEGSEQLLASDLQTVKVENNLEDVRCSTPAPSGAAMMDPVGSRPNTHPKEEADEMPIEEAATPAHTSGDEEQCARTPESPTGSARGGVEAEPHPAELSPATRLANARAKKRRVPGLYSVAERMMEQSSREHSQEMEERRREHAAEKKRCADDMAERRRQHEEMMAEMRADREEAREDRRVVEEALQRNFCIMEAAMKSLDRLGELIMQQQQQQGSFPPLHPLPLNSNIPSAQQLDLDLTAATTSQSESQSSQAHPLRPPRVVRPRSKYSPDM</sequence>
<dbReference type="PANTHER" id="PTHR47595">
    <property type="entry name" value="HEAT SHOCK 70 KDA PROTEIN 14"/>
    <property type="match status" value="1"/>
</dbReference>
<dbReference type="Proteomes" id="UP001190640">
    <property type="component" value="Chromosome 4"/>
</dbReference>
<organism evidence="3 4">
    <name type="scientific">Eublepharis macularius</name>
    <name type="common">Leopard gecko</name>
    <name type="synonym">Cyrtodactylus macularius</name>
    <dbReference type="NCBI Taxonomy" id="481883"/>
    <lineage>
        <taxon>Eukaryota</taxon>
        <taxon>Metazoa</taxon>
        <taxon>Chordata</taxon>
        <taxon>Craniata</taxon>
        <taxon>Vertebrata</taxon>
        <taxon>Euteleostomi</taxon>
        <taxon>Lepidosauria</taxon>
        <taxon>Squamata</taxon>
        <taxon>Bifurcata</taxon>
        <taxon>Gekkota</taxon>
        <taxon>Eublepharidae</taxon>
        <taxon>Eublepharinae</taxon>
        <taxon>Eublepharis</taxon>
    </lineage>
</organism>
<dbReference type="Gene3D" id="1.10.10.60">
    <property type="entry name" value="Homeodomain-like"/>
    <property type="match status" value="1"/>
</dbReference>
<dbReference type="InterPro" id="IPR044822">
    <property type="entry name" value="Myb_DNA-bind_4"/>
</dbReference>
<dbReference type="GeneID" id="129329395"/>
<accession>A0AA97JAP2</accession>
<keyword evidence="3" id="KW-1185">Reference proteome</keyword>
<feature type="region of interest" description="Disordered" evidence="1">
    <location>
        <begin position="398"/>
        <end position="433"/>
    </location>
</feature>
<dbReference type="Pfam" id="PF13837">
    <property type="entry name" value="Myb_DNA-bind_4"/>
    <property type="match status" value="1"/>
</dbReference>
<feature type="region of interest" description="Disordered" evidence="1">
    <location>
        <begin position="484"/>
        <end position="547"/>
    </location>
</feature>
<evidence type="ECO:0000259" key="2">
    <source>
        <dbReference type="Pfam" id="PF13837"/>
    </source>
</evidence>
<feature type="compositionally biased region" description="Polar residues" evidence="1">
    <location>
        <begin position="499"/>
        <end position="508"/>
    </location>
</feature>
<evidence type="ECO:0000313" key="4">
    <source>
        <dbReference type="RefSeq" id="XP_054834925.1"/>
    </source>
</evidence>
<proteinExistence type="predicted"/>
<evidence type="ECO:0000313" key="3">
    <source>
        <dbReference type="Proteomes" id="UP001190640"/>
    </source>
</evidence>
<gene>
    <name evidence="4" type="primary">LOC129329395</name>
</gene>
<dbReference type="AlphaFoldDB" id="A0AA97JAP2"/>
<protein>
    <submittedName>
        <fullName evidence="4">Zinc finger and SCAN domain-containing protein 29-like isoform X1</fullName>
    </submittedName>
</protein>
<dbReference type="KEGG" id="emc:129329395"/>